<evidence type="ECO:0000313" key="3">
    <source>
        <dbReference type="EMBL" id="SHI58182.1"/>
    </source>
</evidence>
<dbReference type="EMBL" id="FQZB01000004">
    <property type="protein sequence ID" value="SHI58182.1"/>
    <property type="molecule type" value="Genomic_DNA"/>
</dbReference>
<dbReference type="PANTHER" id="PTHR36834:SF2">
    <property type="entry name" value="MEMBRANE PROTEIN"/>
    <property type="match status" value="1"/>
</dbReference>
<dbReference type="Pfam" id="PF04892">
    <property type="entry name" value="VanZ"/>
    <property type="match status" value="1"/>
</dbReference>
<accession>A0A1M6CAY1</accession>
<feature type="transmembrane region" description="Helical" evidence="1">
    <location>
        <begin position="100"/>
        <end position="123"/>
    </location>
</feature>
<feature type="transmembrane region" description="Helical" evidence="1">
    <location>
        <begin position="132"/>
        <end position="153"/>
    </location>
</feature>
<dbReference type="RefSeq" id="WP_072984819.1">
    <property type="nucleotide sequence ID" value="NZ_FQZB01000004.1"/>
</dbReference>
<evidence type="ECO:0000259" key="2">
    <source>
        <dbReference type="Pfam" id="PF04892"/>
    </source>
</evidence>
<sequence length="200" mass="22905">MINIGVIIYGLIILILVSIFKFAIKKKKKVDVNIWREILGVLFGIYIIVLVSVTLLPIFIGNNHVQRDLIVNYIPIKGIIECYNVNVNSEYWSYAFGFKIFLRNVGGNFILLMPIAIIVPLFFKRFRNFKNIVLLGLIVSIGIEALQFIENYLNIGIRAVDIDDVILNTLGVAIGYGLYLVFIKLVDRFNFKIVKRSFEV</sequence>
<feature type="transmembrane region" description="Helical" evidence="1">
    <location>
        <begin position="6"/>
        <end position="24"/>
    </location>
</feature>
<dbReference type="InterPro" id="IPR053150">
    <property type="entry name" value="Teicoplanin_resist-assoc"/>
</dbReference>
<gene>
    <name evidence="3" type="ORF">SAMN02745163_00422</name>
</gene>
<evidence type="ECO:0000313" key="4">
    <source>
        <dbReference type="Proteomes" id="UP000184310"/>
    </source>
</evidence>
<feature type="domain" description="VanZ-like" evidence="2">
    <location>
        <begin position="43"/>
        <end position="182"/>
    </location>
</feature>
<protein>
    <submittedName>
        <fullName evidence="3">Glycopeptide antibiotics resistance protein</fullName>
    </submittedName>
</protein>
<dbReference type="STRING" id="1121302.SAMN02745163_00422"/>
<name>A0A1M6CAY1_9CLOT</name>
<dbReference type="Proteomes" id="UP000184310">
    <property type="component" value="Unassembled WGS sequence"/>
</dbReference>
<dbReference type="InterPro" id="IPR006976">
    <property type="entry name" value="VanZ-like"/>
</dbReference>
<dbReference type="PANTHER" id="PTHR36834">
    <property type="entry name" value="MEMBRANE PROTEIN-RELATED"/>
    <property type="match status" value="1"/>
</dbReference>
<reference evidence="3 4" key="1">
    <citation type="submission" date="2016-11" db="EMBL/GenBank/DDBJ databases">
        <authorList>
            <person name="Jaros S."/>
            <person name="Januszkiewicz K."/>
            <person name="Wedrychowicz H."/>
        </authorList>
    </citation>
    <scope>NUCLEOTIDE SEQUENCE [LARGE SCALE GENOMIC DNA]</scope>
    <source>
        <strain evidence="3 4">DSM 21758</strain>
    </source>
</reference>
<proteinExistence type="predicted"/>
<keyword evidence="4" id="KW-1185">Reference proteome</keyword>
<keyword evidence="1" id="KW-1133">Transmembrane helix</keyword>
<feature type="transmembrane region" description="Helical" evidence="1">
    <location>
        <begin position="165"/>
        <end position="186"/>
    </location>
</feature>
<organism evidence="3 4">
    <name type="scientific">Clostridium cavendishii DSM 21758</name>
    <dbReference type="NCBI Taxonomy" id="1121302"/>
    <lineage>
        <taxon>Bacteria</taxon>
        <taxon>Bacillati</taxon>
        <taxon>Bacillota</taxon>
        <taxon>Clostridia</taxon>
        <taxon>Eubacteriales</taxon>
        <taxon>Clostridiaceae</taxon>
        <taxon>Clostridium</taxon>
    </lineage>
</organism>
<dbReference type="OrthoDB" id="9805025at2"/>
<keyword evidence="1" id="KW-0812">Transmembrane</keyword>
<keyword evidence="1" id="KW-0472">Membrane</keyword>
<feature type="transmembrane region" description="Helical" evidence="1">
    <location>
        <begin position="36"/>
        <end position="60"/>
    </location>
</feature>
<dbReference type="AlphaFoldDB" id="A0A1M6CAY1"/>
<evidence type="ECO:0000256" key="1">
    <source>
        <dbReference type="SAM" id="Phobius"/>
    </source>
</evidence>